<protein>
    <submittedName>
        <fullName evidence="2">Uncharacterized protein</fullName>
    </submittedName>
</protein>
<dbReference type="Proteomes" id="UP000779070">
    <property type="component" value="Unassembled WGS sequence"/>
</dbReference>
<dbReference type="RefSeq" id="WP_206369418.1">
    <property type="nucleotide sequence ID" value="NZ_CAWPTM010000123.1"/>
</dbReference>
<organism evidence="2 3">
    <name type="scientific">Vibrio neptunius</name>
    <dbReference type="NCBI Taxonomy" id="170651"/>
    <lineage>
        <taxon>Bacteria</taxon>
        <taxon>Pseudomonadati</taxon>
        <taxon>Pseudomonadota</taxon>
        <taxon>Gammaproteobacteria</taxon>
        <taxon>Vibrionales</taxon>
        <taxon>Vibrionaceae</taxon>
        <taxon>Vibrio</taxon>
    </lineage>
</organism>
<accession>A0ABS3A034</accession>
<keyword evidence="3" id="KW-1185">Reference proteome</keyword>
<proteinExistence type="predicted"/>
<dbReference type="EMBL" id="JAFHLB010000006">
    <property type="protein sequence ID" value="MBN3577370.1"/>
    <property type="molecule type" value="Genomic_DNA"/>
</dbReference>
<reference evidence="2 3" key="1">
    <citation type="submission" date="2021-02" db="EMBL/GenBank/DDBJ databases">
        <title>Draft Genome Sequences of 5 Vibrio neptunius Strains Isolated From of Bivalve Hatcheries.</title>
        <authorList>
            <person name="Galvis F."/>
            <person name="Barja J.L."/>
            <person name="Lemos M.L."/>
            <person name="Balado M."/>
        </authorList>
    </citation>
    <scope>NUCLEOTIDE SEQUENCE [LARGE SCALE GENOMIC DNA]</scope>
    <source>
        <strain evidence="2 3">PP-145.98</strain>
    </source>
</reference>
<sequence length="528" mass="58906">MIKLDKLNVELSADLSVKQAAANKQMKELVERLSQAPKYHTLTKQDRQVLSKEGYAPDLANNLVLITQRDGSAGSSEQDTLQVGFTYAAFDPALYASRDIHTALERLSHGCCCYCESLLMPTGAGEVGHFRPVTLLDTDASQSSEKRHSCSPYYLHAYDQSNLVYSCPECNSDQKAGQFPIVGERNAQDVTQEKPLLVNPYQEDPRDYIRFNPHNGHAYAFDQVCRFYQAKHDRTPAQVEVLMWQKPASIPNQFTTSGELLTDSQTQQQYEDWRAHNDKPSKGEQTIRVLRLNRTPLVLARLAMAKSLMAGYKAQQQAAPAKTDAKGAKAEVEHDSIAYRSMAIDIIQTLNQARSSSLNTETSKSGRQNTAPAGKPNRKATNQQTAKPDAVNKQSVSEEDGQVKVSNALASQVLASKAVSSKEPQTIATWLRSCLSYLVLESELTQTNKRRLVCLSAEDKVYGGTDTEKCVFLPIDWKRDLHNVIKVKSNRNIWEASFLELAHSRPHELINLFANNDVWVEGEFSPLA</sequence>
<dbReference type="Gene3D" id="1.10.30.50">
    <property type="match status" value="1"/>
</dbReference>
<evidence type="ECO:0000313" key="3">
    <source>
        <dbReference type="Proteomes" id="UP000779070"/>
    </source>
</evidence>
<feature type="region of interest" description="Disordered" evidence="1">
    <location>
        <begin position="355"/>
        <end position="402"/>
    </location>
</feature>
<gene>
    <name evidence="2" type="ORF">JYA62_06750</name>
</gene>
<feature type="compositionally biased region" description="Polar residues" evidence="1">
    <location>
        <begin position="355"/>
        <end position="371"/>
    </location>
</feature>
<comment type="caution">
    <text evidence="2">The sequence shown here is derived from an EMBL/GenBank/DDBJ whole genome shotgun (WGS) entry which is preliminary data.</text>
</comment>
<evidence type="ECO:0000313" key="2">
    <source>
        <dbReference type="EMBL" id="MBN3577370.1"/>
    </source>
</evidence>
<evidence type="ECO:0000256" key="1">
    <source>
        <dbReference type="SAM" id="MobiDB-lite"/>
    </source>
</evidence>
<name>A0ABS3A034_9VIBR</name>